<gene>
    <name evidence="2" type="ORF">EDD18DRAFT_1408315</name>
</gene>
<keyword evidence="3" id="KW-1185">Reference proteome</keyword>
<name>A0AA39PZ93_9AGAR</name>
<dbReference type="InterPro" id="IPR036047">
    <property type="entry name" value="F-box-like_dom_sf"/>
</dbReference>
<evidence type="ECO:0000313" key="2">
    <source>
        <dbReference type="EMBL" id="KAK0492894.1"/>
    </source>
</evidence>
<comment type="caution">
    <text evidence="2">The sequence shown here is derived from an EMBL/GenBank/DDBJ whole genome shotgun (WGS) entry which is preliminary data.</text>
</comment>
<accession>A0AA39PZ93</accession>
<reference evidence="2" key="1">
    <citation type="submission" date="2023-06" db="EMBL/GenBank/DDBJ databases">
        <authorList>
            <consortium name="Lawrence Berkeley National Laboratory"/>
            <person name="Ahrendt S."/>
            <person name="Sahu N."/>
            <person name="Indic B."/>
            <person name="Wong-Bajracharya J."/>
            <person name="Merenyi Z."/>
            <person name="Ke H.-M."/>
            <person name="Monk M."/>
            <person name="Kocsube S."/>
            <person name="Drula E."/>
            <person name="Lipzen A."/>
            <person name="Balint B."/>
            <person name="Henrissat B."/>
            <person name="Andreopoulos B."/>
            <person name="Martin F.M."/>
            <person name="Harder C.B."/>
            <person name="Rigling D."/>
            <person name="Ford K.L."/>
            <person name="Foster G.D."/>
            <person name="Pangilinan J."/>
            <person name="Papanicolaou A."/>
            <person name="Barry K."/>
            <person name="LaButti K."/>
            <person name="Viragh M."/>
            <person name="Koriabine M."/>
            <person name="Yan M."/>
            <person name="Riley R."/>
            <person name="Champramary S."/>
            <person name="Plett K.L."/>
            <person name="Tsai I.J."/>
            <person name="Slot J."/>
            <person name="Sipos G."/>
            <person name="Plett J."/>
            <person name="Nagy L.G."/>
            <person name="Grigoriev I.V."/>
        </authorList>
    </citation>
    <scope>NUCLEOTIDE SEQUENCE</scope>
    <source>
        <strain evidence="2">HWK02</strain>
    </source>
</reference>
<evidence type="ECO:0000259" key="1">
    <source>
        <dbReference type="PROSITE" id="PS50181"/>
    </source>
</evidence>
<organism evidence="2 3">
    <name type="scientific">Armillaria luteobubalina</name>
    <dbReference type="NCBI Taxonomy" id="153913"/>
    <lineage>
        <taxon>Eukaryota</taxon>
        <taxon>Fungi</taxon>
        <taxon>Dikarya</taxon>
        <taxon>Basidiomycota</taxon>
        <taxon>Agaricomycotina</taxon>
        <taxon>Agaricomycetes</taxon>
        <taxon>Agaricomycetidae</taxon>
        <taxon>Agaricales</taxon>
        <taxon>Marasmiineae</taxon>
        <taxon>Physalacriaceae</taxon>
        <taxon>Armillaria</taxon>
    </lineage>
</organism>
<dbReference type="EMBL" id="JAUEPU010000027">
    <property type="protein sequence ID" value="KAK0492894.1"/>
    <property type="molecule type" value="Genomic_DNA"/>
</dbReference>
<dbReference type="Proteomes" id="UP001175228">
    <property type="component" value="Unassembled WGS sequence"/>
</dbReference>
<sequence>MSPSTFSYSRSPAPLEKLPVELVLEILCYLRVPDIKQFSLVSWTFRPICFPAIFQKISFSASKTPRNFLTDMHLHWPHKCVQKLSFTSIDTYLKPHALLEWCTPAREFEMCSMSNPTIYAPLLSGLSELRVVKLARITFQRSKDLFELLQSLSTKVKDLTIGEDVKFMSMSENDPVLWTGKRIEIESLSIGASLVLGLLLRDDSPVELSHLKVAETRHAESHTINKFVRLSPRLVNLSIEDPLLESNNASIQYLTTEPLKVAALKTLTLSFHTLRPGSTPLSDLLDPSEAELEELTIRLPLNFVMEGEGEWGWLAFVLSRRSNLKRVQVVAWTTWPYKKRHYAEIVLNDFRRKLEPQRRRISGILANSRYEVTCKAYANARHHDVKELYYPSNADVNVEVADPGTLRCKEPANIYGEETTKNDKK</sequence>
<dbReference type="InterPro" id="IPR001810">
    <property type="entry name" value="F-box_dom"/>
</dbReference>
<dbReference type="SUPFAM" id="SSF81383">
    <property type="entry name" value="F-box domain"/>
    <property type="match status" value="1"/>
</dbReference>
<feature type="domain" description="F-box" evidence="1">
    <location>
        <begin position="12"/>
        <end position="57"/>
    </location>
</feature>
<evidence type="ECO:0000313" key="3">
    <source>
        <dbReference type="Proteomes" id="UP001175228"/>
    </source>
</evidence>
<dbReference type="PROSITE" id="PS50181">
    <property type="entry name" value="FBOX"/>
    <property type="match status" value="1"/>
</dbReference>
<dbReference type="Gene3D" id="1.20.1280.50">
    <property type="match status" value="1"/>
</dbReference>
<proteinExistence type="predicted"/>
<dbReference type="AlphaFoldDB" id="A0AA39PZ93"/>
<dbReference type="CDD" id="cd09917">
    <property type="entry name" value="F-box_SF"/>
    <property type="match status" value="1"/>
</dbReference>
<protein>
    <recommendedName>
        <fullName evidence="1">F-box domain-containing protein</fullName>
    </recommendedName>
</protein>
<dbReference type="Pfam" id="PF00646">
    <property type="entry name" value="F-box"/>
    <property type="match status" value="1"/>
</dbReference>